<dbReference type="AlphaFoldDB" id="A0A023G6R1"/>
<accession>A0A023G6R1</accession>
<organism evidence="2">
    <name type="scientific">Amblyomma triste</name>
    <name type="common">Neotropical tick</name>
    <dbReference type="NCBI Taxonomy" id="251400"/>
    <lineage>
        <taxon>Eukaryota</taxon>
        <taxon>Metazoa</taxon>
        <taxon>Ecdysozoa</taxon>
        <taxon>Arthropoda</taxon>
        <taxon>Chelicerata</taxon>
        <taxon>Arachnida</taxon>
        <taxon>Acari</taxon>
        <taxon>Parasitiformes</taxon>
        <taxon>Ixodida</taxon>
        <taxon>Ixodoidea</taxon>
        <taxon>Ixodidae</taxon>
        <taxon>Amblyomminae</taxon>
        <taxon>Amblyomma</taxon>
    </lineage>
</organism>
<reference evidence="2" key="1">
    <citation type="submission" date="2014-03" db="EMBL/GenBank/DDBJ databases">
        <title>The sialotranscriptome of Amblyomma triste, Amblyomma parvum and Amblyomma cajennense ticks, uncovered by 454-based RNA-seq.</title>
        <authorList>
            <person name="Garcia G.R."/>
            <person name="Gardinassi L.G."/>
            <person name="Ribeiro J.M."/>
            <person name="Anatriello E."/>
            <person name="Ferreira B.R."/>
            <person name="Moreira H.N."/>
            <person name="Mafra C."/>
            <person name="Olegario M.M."/>
            <person name="Szabo P.J."/>
            <person name="Miranda-Santos I.K."/>
            <person name="Maruyama S.R."/>
        </authorList>
    </citation>
    <scope>NUCLEOTIDE SEQUENCE</scope>
    <source>
        <strain evidence="2">Mato Grasso do Sul</strain>
        <tissue evidence="2">Salivary glands</tissue>
    </source>
</reference>
<dbReference type="EMBL" id="GBBM01006858">
    <property type="protein sequence ID" value="JAC28560.1"/>
    <property type="molecule type" value="mRNA"/>
</dbReference>
<evidence type="ECO:0000313" key="2">
    <source>
        <dbReference type="EMBL" id="JAC28560.1"/>
    </source>
</evidence>
<feature type="chain" id="PRO_5001520719" evidence="1">
    <location>
        <begin position="29"/>
        <end position="180"/>
    </location>
</feature>
<name>A0A023G6R1_AMBTT</name>
<evidence type="ECO:0000256" key="1">
    <source>
        <dbReference type="SAM" id="SignalP"/>
    </source>
</evidence>
<proteinExistence type="evidence at transcript level"/>
<feature type="signal peptide" evidence="1">
    <location>
        <begin position="1"/>
        <end position="28"/>
    </location>
</feature>
<protein>
    <submittedName>
        <fullName evidence="2">Putative secreted protein</fullName>
    </submittedName>
</protein>
<sequence>MDMPTCSTSRPLGNAAALLCIFLALGLGTQISQKDYVEANSSNCENFASEQGNGNYDRSCLCQGTTTMKRKDGTRCMKSVIREDNEESARLGKCLNGICVLNVITKNCVDSKAPKLKPGDKPPFGCVFFCNTTAGFYGFFPPGTKCEHRVNRTHYVNGTCKDAEKGKRICTEDLTPPPAC</sequence>
<keyword evidence="1" id="KW-0732">Signal</keyword>